<dbReference type="Pfam" id="PF02705">
    <property type="entry name" value="K_trans"/>
    <property type="match status" value="1"/>
</dbReference>
<evidence type="ECO:0000256" key="6">
    <source>
        <dbReference type="ARBA" id="ARBA00022692"/>
    </source>
</evidence>
<dbReference type="Proteomes" id="UP001596055">
    <property type="component" value="Unassembled WGS sequence"/>
</dbReference>
<evidence type="ECO:0000256" key="1">
    <source>
        <dbReference type="ARBA" id="ARBA00004141"/>
    </source>
</evidence>
<feature type="transmembrane region" description="Helical" evidence="12">
    <location>
        <begin position="251"/>
        <end position="272"/>
    </location>
</feature>
<proteinExistence type="inferred from homology"/>
<dbReference type="InterPro" id="IPR053952">
    <property type="entry name" value="K_trans_C"/>
</dbReference>
<feature type="transmembrane region" description="Helical" evidence="12">
    <location>
        <begin position="402"/>
        <end position="421"/>
    </location>
</feature>
<keyword evidence="9 12" id="KW-1133">Transmembrane helix</keyword>
<feature type="transmembrane region" description="Helical" evidence="12">
    <location>
        <begin position="342"/>
        <end position="362"/>
    </location>
</feature>
<keyword evidence="4 12" id="KW-1003">Cell membrane</keyword>
<dbReference type="EMBL" id="JBHSNL010000001">
    <property type="protein sequence ID" value="MFC5544726.1"/>
    <property type="molecule type" value="Genomic_DNA"/>
</dbReference>
<keyword evidence="16" id="KW-1185">Reference proteome</keyword>
<feature type="transmembrane region" description="Helical" evidence="12">
    <location>
        <begin position="427"/>
        <end position="445"/>
    </location>
</feature>
<dbReference type="Pfam" id="PF22776">
    <property type="entry name" value="K_trans_C"/>
    <property type="match status" value="1"/>
</dbReference>
<comment type="caution">
    <text evidence="15">The sequence shown here is derived from an EMBL/GenBank/DDBJ whole genome shotgun (WGS) entry which is preliminary data.</text>
</comment>
<sequence length="629" mass="68544">MTESENASEPGRAAIGLAVLGIVYGDIGTSPIYALRECFRGVSPVPINEANILGILSLIFWALVIVISLKYMVFILRANNHGEGGIFALLALLRPDQAQNSSSRRTLILLGLFGAGLLYGGTMLTPAISVLSAVEGLEVAAPSLESYVLPVTIAILVVLFAMQKHGTAKVGAMFGPIMVAWFLTLAALGINSILDHPEVLKAVVPWYAVQFLASNHLAGFLVLIGVFLVVTGGEALYADLGHFGATPIRAVWFFFVLPALLLNYFGQGALLLDKPEGTLQPFFHLAPDWALFPLIGLATAATIIASQAVITGAFSLTRQAVQLGFVPRLKVQQTSEHSHGQIYMPGINWFLMIAAIALVLTFRSSNNLAAAYGVSVNATMLVTTILAFNVARERGGWSLAKATLFLLVFLTVDLAFLTANAETIPRGGWFPVAMGAVIFTVIVTWRRGTELLIQSYEANTITIETLLGRLEHDPPHRVPGTGVFFTARAEEVPNAMMQLLKHNKLLHENIVIVNVKMTRDPRVSNEDRMKVTAFGQGVYEVKLNYGFMQGFNIPSDLAYCIEHRELPIDLDDTTYFVGRTSVIADRKKDGMMAWRDKLFAFMVRNTMHATSLYQIPASRVIEIGLQLGI</sequence>
<evidence type="ECO:0000259" key="13">
    <source>
        <dbReference type="Pfam" id="PF02705"/>
    </source>
</evidence>
<feature type="domain" description="K+ potassium transporter integral membrane" evidence="13">
    <location>
        <begin position="17"/>
        <end position="467"/>
    </location>
</feature>
<dbReference type="PANTHER" id="PTHR30540">
    <property type="entry name" value="OSMOTIC STRESS POTASSIUM TRANSPORTER"/>
    <property type="match status" value="1"/>
</dbReference>
<keyword evidence="8 12" id="KW-0630">Potassium</keyword>
<evidence type="ECO:0000256" key="8">
    <source>
        <dbReference type="ARBA" id="ARBA00022958"/>
    </source>
</evidence>
<feature type="transmembrane region" description="Helical" evidence="12">
    <location>
        <begin position="206"/>
        <end position="230"/>
    </location>
</feature>
<comment type="function">
    <text evidence="12">Transport of potassium into the cell. Likely operates as a K(+):H(+) symporter.</text>
</comment>
<feature type="transmembrane region" description="Helical" evidence="12">
    <location>
        <begin position="292"/>
        <end position="321"/>
    </location>
</feature>
<evidence type="ECO:0000256" key="4">
    <source>
        <dbReference type="ARBA" id="ARBA00022475"/>
    </source>
</evidence>
<keyword evidence="10 12" id="KW-0406">Ion transport</keyword>
<dbReference type="RefSeq" id="WP_248154066.1">
    <property type="nucleotide sequence ID" value="NZ_JAKZAJ010000001.1"/>
</dbReference>
<protein>
    <recommendedName>
        <fullName evidence="12">Probable potassium transport system protein Kup</fullName>
    </recommendedName>
</protein>
<comment type="subcellular location">
    <subcellularLocation>
        <location evidence="12">Cell membrane</location>
        <topology evidence="12">Multi-pass membrane protein</topology>
    </subcellularLocation>
    <subcellularLocation>
        <location evidence="1">Membrane</location>
        <topology evidence="1">Multi-pass membrane protein</topology>
    </subcellularLocation>
</comment>
<comment type="catalytic activity">
    <reaction evidence="12">
        <text>K(+)(in) + H(+)(in) = K(+)(out) + H(+)(out)</text>
        <dbReference type="Rhea" id="RHEA:28490"/>
        <dbReference type="ChEBI" id="CHEBI:15378"/>
        <dbReference type="ChEBI" id="CHEBI:29103"/>
    </reaction>
</comment>
<keyword evidence="6 12" id="KW-0812">Transmembrane</keyword>
<reference evidence="16" key="1">
    <citation type="journal article" date="2019" name="Int. J. Syst. Evol. Microbiol.">
        <title>The Global Catalogue of Microorganisms (GCM) 10K type strain sequencing project: providing services to taxonomists for standard genome sequencing and annotation.</title>
        <authorList>
            <consortium name="The Broad Institute Genomics Platform"/>
            <consortium name="The Broad Institute Genome Sequencing Center for Infectious Disease"/>
            <person name="Wu L."/>
            <person name="Ma J."/>
        </authorList>
    </citation>
    <scope>NUCLEOTIDE SEQUENCE [LARGE SCALE GENOMIC DNA]</scope>
    <source>
        <strain evidence="16">CGMCC 4.1799</strain>
    </source>
</reference>
<keyword evidence="5 12" id="KW-0633">Potassium transport</keyword>
<evidence type="ECO:0000256" key="10">
    <source>
        <dbReference type="ARBA" id="ARBA00023065"/>
    </source>
</evidence>
<name>A0ABW0RJ51_9GAMM</name>
<evidence type="ECO:0000259" key="14">
    <source>
        <dbReference type="Pfam" id="PF22776"/>
    </source>
</evidence>
<dbReference type="InterPro" id="IPR003855">
    <property type="entry name" value="K+_transporter"/>
</dbReference>
<evidence type="ECO:0000256" key="3">
    <source>
        <dbReference type="ARBA" id="ARBA00022448"/>
    </source>
</evidence>
<feature type="transmembrane region" description="Helical" evidence="12">
    <location>
        <begin position="368"/>
        <end position="390"/>
    </location>
</feature>
<feature type="transmembrane region" description="Helical" evidence="12">
    <location>
        <begin position="174"/>
        <end position="194"/>
    </location>
</feature>
<accession>A0ABW0RJ51</accession>
<comment type="similarity">
    <text evidence="2 12">Belongs to the HAK/KUP transporter (TC 2.A.72) family.</text>
</comment>
<feature type="transmembrane region" description="Helical" evidence="12">
    <location>
        <begin position="107"/>
        <end position="134"/>
    </location>
</feature>
<keyword evidence="3 12" id="KW-0813">Transport</keyword>
<feature type="domain" description="K+ potassium transporter C-terminal" evidence="14">
    <location>
        <begin position="479"/>
        <end position="629"/>
    </location>
</feature>
<gene>
    <name evidence="12" type="primary">kup</name>
    <name evidence="15" type="ORF">ACFPQA_06675</name>
</gene>
<organism evidence="15 16">
    <name type="scientific">Marinobacter koreensis</name>
    <dbReference type="NCBI Taxonomy" id="335974"/>
    <lineage>
        <taxon>Bacteria</taxon>
        <taxon>Pseudomonadati</taxon>
        <taxon>Pseudomonadota</taxon>
        <taxon>Gammaproteobacteria</taxon>
        <taxon>Pseudomonadales</taxon>
        <taxon>Marinobacteraceae</taxon>
        <taxon>Marinobacter</taxon>
    </lineage>
</organism>
<evidence type="ECO:0000313" key="16">
    <source>
        <dbReference type="Proteomes" id="UP001596055"/>
    </source>
</evidence>
<evidence type="ECO:0000256" key="2">
    <source>
        <dbReference type="ARBA" id="ARBA00007019"/>
    </source>
</evidence>
<dbReference type="InterPro" id="IPR053951">
    <property type="entry name" value="K_trans_N"/>
</dbReference>
<dbReference type="PANTHER" id="PTHR30540:SF79">
    <property type="entry name" value="LOW AFFINITY POTASSIUM TRANSPORT SYSTEM PROTEIN KUP"/>
    <property type="match status" value="1"/>
</dbReference>
<keyword evidence="11 12" id="KW-0472">Membrane</keyword>
<evidence type="ECO:0000256" key="11">
    <source>
        <dbReference type="ARBA" id="ARBA00023136"/>
    </source>
</evidence>
<feature type="transmembrane region" description="Helical" evidence="12">
    <location>
        <begin position="146"/>
        <end position="162"/>
    </location>
</feature>
<dbReference type="HAMAP" id="MF_01522">
    <property type="entry name" value="Kup"/>
    <property type="match status" value="1"/>
</dbReference>
<evidence type="ECO:0000256" key="9">
    <source>
        <dbReference type="ARBA" id="ARBA00022989"/>
    </source>
</evidence>
<evidence type="ECO:0000256" key="5">
    <source>
        <dbReference type="ARBA" id="ARBA00022538"/>
    </source>
</evidence>
<evidence type="ECO:0000313" key="15">
    <source>
        <dbReference type="EMBL" id="MFC5544726.1"/>
    </source>
</evidence>
<dbReference type="InterPro" id="IPR023051">
    <property type="entry name" value="Kup"/>
</dbReference>
<keyword evidence="7 12" id="KW-0769">Symport</keyword>
<evidence type="ECO:0000256" key="12">
    <source>
        <dbReference type="HAMAP-Rule" id="MF_01522"/>
    </source>
</evidence>
<feature type="transmembrane region" description="Helical" evidence="12">
    <location>
        <begin position="52"/>
        <end position="73"/>
    </location>
</feature>
<evidence type="ECO:0000256" key="7">
    <source>
        <dbReference type="ARBA" id="ARBA00022847"/>
    </source>
</evidence>